<evidence type="ECO:0000256" key="11">
    <source>
        <dbReference type="SAM" id="MobiDB-lite"/>
    </source>
</evidence>
<dbReference type="InterPro" id="IPR050810">
    <property type="entry name" value="Bact_Secretion_Sys_Channel"/>
</dbReference>
<reference evidence="15" key="1">
    <citation type="submission" date="2022-05" db="EMBL/GenBank/DDBJ databases">
        <authorList>
            <person name="Pankratov T."/>
        </authorList>
    </citation>
    <scope>NUCLEOTIDE SEQUENCE</scope>
    <source>
        <strain evidence="15">BP6-180914</strain>
    </source>
</reference>
<dbReference type="InterPro" id="IPR001775">
    <property type="entry name" value="GspD/PilQ"/>
</dbReference>
<evidence type="ECO:0000256" key="7">
    <source>
        <dbReference type="ARBA" id="ARBA00022927"/>
    </source>
</evidence>
<feature type="domain" description="NolW-like" evidence="13">
    <location>
        <begin position="212"/>
        <end position="271"/>
    </location>
</feature>
<dbReference type="Pfam" id="PF03958">
    <property type="entry name" value="Secretin_N"/>
    <property type="match status" value="3"/>
</dbReference>
<comment type="caution">
    <text evidence="15">The sequence shown here is derived from an EMBL/GenBank/DDBJ whole genome shotgun (WGS) entry which is preliminary data.</text>
</comment>
<evidence type="ECO:0000313" key="15">
    <source>
        <dbReference type="EMBL" id="MCW6508832.1"/>
    </source>
</evidence>
<keyword evidence="8" id="KW-0472">Membrane</keyword>
<dbReference type="Pfam" id="PF00263">
    <property type="entry name" value="Secretin"/>
    <property type="match status" value="1"/>
</dbReference>
<dbReference type="PANTHER" id="PTHR30332">
    <property type="entry name" value="PROBABLE GENERAL SECRETION PATHWAY PROTEIN D"/>
    <property type="match status" value="1"/>
</dbReference>
<dbReference type="PRINTS" id="PR00811">
    <property type="entry name" value="BCTERIALGSPD"/>
</dbReference>
<dbReference type="Gene3D" id="3.30.1370.120">
    <property type="match status" value="3"/>
</dbReference>
<dbReference type="NCBIfam" id="TIGR02517">
    <property type="entry name" value="type_II_gspD"/>
    <property type="match status" value="1"/>
</dbReference>
<dbReference type="Gene3D" id="3.55.50.30">
    <property type="match status" value="1"/>
</dbReference>
<feature type="region of interest" description="Disordered" evidence="11">
    <location>
        <begin position="393"/>
        <end position="464"/>
    </location>
</feature>
<organism evidence="15 16">
    <name type="scientific">Lichenifustis flavocetrariae</name>
    <dbReference type="NCBI Taxonomy" id="2949735"/>
    <lineage>
        <taxon>Bacteria</taxon>
        <taxon>Pseudomonadati</taxon>
        <taxon>Pseudomonadota</taxon>
        <taxon>Alphaproteobacteria</taxon>
        <taxon>Hyphomicrobiales</taxon>
        <taxon>Lichenihabitantaceae</taxon>
        <taxon>Lichenifustis</taxon>
    </lineage>
</organism>
<keyword evidence="5" id="KW-0812">Transmembrane</keyword>
<feature type="compositionally biased region" description="Basic and acidic residues" evidence="11">
    <location>
        <begin position="58"/>
        <end position="69"/>
    </location>
</feature>
<evidence type="ECO:0000256" key="2">
    <source>
        <dbReference type="ARBA" id="ARBA00006980"/>
    </source>
</evidence>
<keyword evidence="3 10" id="KW-0813">Transport</keyword>
<evidence type="ECO:0000256" key="3">
    <source>
        <dbReference type="ARBA" id="ARBA00022448"/>
    </source>
</evidence>
<evidence type="ECO:0000256" key="5">
    <source>
        <dbReference type="ARBA" id="ARBA00022692"/>
    </source>
</evidence>
<dbReference type="InterPro" id="IPR005644">
    <property type="entry name" value="NolW-like"/>
</dbReference>
<feature type="domain" description="NolW-like" evidence="13">
    <location>
        <begin position="276"/>
        <end position="344"/>
    </location>
</feature>
<evidence type="ECO:0000259" key="13">
    <source>
        <dbReference type="Pfam" id="PF03958"/>
    </source>
</evidence>
<dbReference type="InterPro" id="IPR013356">
    <property type="entry name" value="T2SS_GspD"/>
</dbReference>
<dbReference type="EMBL" id="JAMOIM010000007">
    <property type="protein sequence ID" value="MCW6508832.1"/>
    <property type="molecule type" value="Genomic_DNA"/>
</dbReference>
<dbReference type="RefSeq" id="WP_282585201.1">
    <property type="nucleotide sequence ID" value="NZ_JAMOIM010000007.1"/>
</dbReference>
<protein>
    <submittedName>
        <fullName evidence="15">Type II secretion system secretin GspD</fullName>
    </submittedName>
</protein>
<evidence type="ECO:0000256" key="4">
    <source>
        <dbReference type="ARBA" id="ARBA00022452"/>
    </source>
</evidence>
<comment type="similarity">
    <text evidence="2">Belongs to the bacterial secretin family. GSP D subfamily.</text>
</comment>
<dbReference type="InterPro" id="IPR038591">
    <property type="entry name" value="NolW-like_sf"/>
</dbReference>
<feature type="compositionally biased region" description="Low complexity" evidence="11">
    <location>
        <begin position="433"/>
        <end position="447"/>
    </location>
</feature>
<evidence type="ECO:0000256" key="8">
    <source>
        <dbReference type="ARBA" id="ARBA00023136"/>
    </source>
</evidence>
<feature type="domain" description="NolW-like" evidence="13">
    <location>
        <begin position="352"/>
        <end position="500"/>
    </location>
</feature>
<dbReference type="PROSITE" id="PS51257">
    <property type="entry name" value="PROKAR_LIPOPROTEIN"/>
    <property type="match status" value="1"/>
</dbReference>
<proteinExistence type="inferred from homology"/>
<dbReference type="Proteomes" id="UP001165667">
    <property type="component" value="Unassembled WGS sequence"/>
</dbReference>
<dbReference type="GO" id="GO:0015628">
    <property type="term" value="P:protein secretion by the type II secretion system"/>
    <property type="evidence" value="ECO:0007669"/>
    <property type="project" value="InterPro"/>
</dbReference>
<evidence type="ECO:0000259" key="12">
    <source>
        <dbReference type="Pfam" id="PF00263"/>
    </source>
</evidence>
<evidence type="ECO:0000256" key="9">
    <source>
        <dbReference type="ARBA" id="ARBA00023237"/>
    </source>
</evidence>
<dbReference type="GO" id="GO:0015627">
    <property type="term" value="C:type II protein secretion system complex"/>
    <property type="evidence" value="ECO:0007669"/>
    <property type="project" value="InterPro"/>
</dbReference>
<keyword evidence="4" id="KW-1134">Transmembrane beta strand</keyword>
<name>A0AA41Z3Z6_9HYPH</name>
<keyword evidence="7" id="KW-0653">Protein transport</keyword>
<keyword evidence="6" id="KW-0732">Signal</keyword>
<evidence type="ECO:0000256" key="10">
    <source>
        <dbReference type="RuleBase" id="RU004004"/>
    </source>
</evidence>
<feature type="region of interest" description="Disordered" evidence="11">
    <location>
        <begin position="41"/>
        <end position="78"/>
    </location>
</feature>
<feature type="domain" description="Type II/III secretion system secretin-like" evidence="12">
    <location>
        <begin position="570"/>
        <end position="734"/>
    </location>
</feature>
<feature type="compositionally biased region" description="Polar residues" evidence="11">
    <location>
        <begin position="408"/>
        <end position="430"/>
    </location>
</feature>
<dbReference type="AlphaFoldDB" id="A0AA41Z3Z6"/>
<evidence type="ECO:0000313" key="16">
    <source>
        <dbReference type="Proteomes" id="UP001165667"/>
    </source>
</evidence>
<gene>
    <name evidence="15" type="primary">gspD</name>
    <name evidence="15" type="ORF">M8523_12460</name>
</gene>
<sequence length="763" mass="80254">MKRGLILMLMSCVGISGCVITEPQVQRLPSTQMDLRVDTSARRPQAMRPAANPAVPVDPKDDAPGRRFDMGPQSGLVPPRPTDLALFGRLPANAGAYVALDTNSQDAPTAAPDPENTYRLNFEDADVRDVLQAVLGKVLKLNYTVAPNATGRITIASTNPQDKSELLSTLETALATQGLSMIRSGSTYNITAAGVGGGAVDGEKPGHGYGISVVPLHYTSAATMSKLLGGLVTETDSVRVDTALNAMVVRGPAPRRADIVLAIKSFDIDWMHRQSTSVFELRRAKPEEVAAELAHIFDTENNGANTGLVDIKPVPRLRAVIVTSQNPALIRRAALWIRRLDSADEKVSHNVYVFRPKYRDARELVKLVKGLFGGGSDGDGTQDAAQDTLAQPGLSAAPQSGEMAASTVAGTSQTTNQPGAGTAAPSSFGSLTGGPARAATSAGGTTTEPIDAGQQPGAGGGNKLSLTADAANNSIVAYTDGTTYAKVLSVMRQLDVPPLQVAVNVVIAEVQLNDELKYGVQFFLTHNNKTAGLSGSPTSTADAPSYLSSALQGFNFLLGKRLAPDLVISALDSVSHVEILSSPSIVVMENKPATLQVGDQVPVTTRTAQSNLTADAPTVNSVDYKDTGIILKIQPRVGQDGSVAMEIDQEISSVSNGSSTLTPTISKRRIASDISVLSGQTVLLAGLISDRLQKQKGAVPFLSQTPLVGPLFDTKDDQAARTELVVFIRPVVIRNSSGAEAVAEDFKSHLKAVRVRPPPVYKP</sequence>
<dbReference type="PANTHER" id="PTHR30332:SF25">
    <property type="entry name" value="SECRETIN XPSD"/>
    <property type="match status" value="1"/>
</dbReference>
<evidence type="ECO:0000259" key="14">
    <source>
        <dbReference type="Pfam" id="PF21305"/>
    </source>
</evidence>
<dbReference type="InterPro" id="IPR049371">
    <property type="entry name" value="GspD-like_N0"/>
</dbReference>
<keyword evidence="16" id="KW-1185">Reference proteome</keyword>
<dbReference type="Pfam" id="PF21305">
    <property type="entry name" value="type_II_gspD_N0"/>
    <property type="match status" value="1"/>
</dbReference>
<accession>A0AA41Z3Z6</accession>
<feature type="domain" description="GspD-like N0" evidence="14">
    <location>
        <begin position="120"/>
        <end position="188"/>
    </location>
</feature>
<comment type="subcellular location">
    <subcellularLocation>
        <location evidence="1 10">Cell outer membrane</location>
    </subcellularLocation>
</comment>
<dbReference type="InterPro" id="IPR004846">
    <property type="entry name" value="T2SS/T3SS_dom"/>
</dbReference>
<evidence type="ECO:0000256" key="6">
    <source>
        <dbReference type="ARBA" id="ARBA00022729"/>
    </source>
</evidence>
<dbReference type="GO" id="GO:0009279">
    <property type="term" value="C:cell outer membrane"/>
    <property type="evidence" value="ECO:0007669"/>
    <property type="project" value="UniProtKB-SubCell"/>
</dbReference>
<keyword evidence="9" id="KW-0998">Cell outer membrane</keyword>
<evidence type="ECO:0000256" key="1">
    <source>
        <dbReference type="ARBA" id="ARBA00004442"/>
    </source>
</evidence>